<proteinExistence type="predicted"/>
<sequence>MAVAIITGFNQINQLRNNANLSQGKGVFDSWTYMAKANISVGQVAGNLNTFPTGANLINDVDLIDSVITDAGLKSPVGPSIIEVI</sequence>
<evidence type="ECO:0000313" key="1">
    <source>
        <dbReference type="EMBL" id="ADG82977.1"/>
    </source>
</evidence>
<accession>D5X973</accession>
<dbReference type="RefSeq" id="WP_013120978.1">
    <property type="nucleotide sequence ID" value="NC_014152.1"/>
</dbReference>
<evidence type="ECO:0000313" key="2">
    <source>
        <dbReference type="Proteomes" id="UP000002377"/>
    </source>
</evidence>
<dbReference type="EMBL" id="CP002028">
    <property type="protein sequence ID" value="ADG82977.1"/>
    <property type="molecule type" value="Genomic_DNA"/>
</dbReference>
<dbReference type="STRING" id="635013.TherJR_2132"/>
<name>D5X973_THEPJ</name>
<dbReference type="KEGG" id="tjr:TherJR_2132"/>
<dbReference type="AlphaFoldDB" id="D5X973"/>
<dbReference type="HOGENOM" id="CLU_2509048_0_0_9"/>
<reference evidence="1 2" key="1">
    <citation type="submission" date="2010-05" db="EMBL/GenBank/DDBJ databases">
        <title>Complete sequence of Thermincola sp. JR.</title>
        <authorList>
            <consortium name="US DOE Joint Genome Institute"/>
            <person name="Lucas S."/>
            <person name="Copeland A."/>
            <person name="Lapidus A."/>
            <person name="Cheng J.-F."/>
            <person name="Bruce D."/>
            <person name="Goodwin L."/>
            <person name="Pitluck S."/>
            <person name="Chertkov O."/>
            <person name="Detter J.C."/>
            <person name="Han C."/>
            <person name="Tapia R."/>
            <person name="Land M."/>
            <person name="Hauser L."/>
            <person name="Kyrpides N."/>
            <person name="Mikhailova N."/>
            <person name="Hazen T.C."/>
            <person name="Woyke T."/>
        </authorList>
    </citation>
    <scope>NUCLEOTIDE SEQUENCE [LARGE SCALE GENOMIC DNA]</scope>
    <source>
        <strain evidence="1 2">JR</strain>
    </source>
</reference>
<organism evidence="1 2">
    <name type="scientific">Thermincola potens (strain JR)</name>
    <dbReference type="NCBI Taxonomy" id="635013"/>
    <lineage>
        <taxon>Bacteria</taxon>
        <taxon>Bacillati</taxon>
        <taxon>Bacillota</taxon>
        <taxon>Clostridia</taxon>
        <taxon>Eubacteriales</taxon>
        <taxon>Thermincolaceae</taxon>
        <taxon>Thermincola</taxon>
    </lineage>
</organism>
<protein>
    <submittedName>
        <fullName evidence="1">Uncharacterized protein</fullName>
    </submittedName>
</protein>
<dbReference type="Proteomes" id="UP000002377">
    <property type="component" value="Chromosome"/>
</dbReference>
<dbReference type="eggNOG" id="ENOG5033FJC">
    <property type="taxonomic scope" value="Bacteria"/>
</dbReference>
<keyword evidence="2" id="KW-1185">Reference proteome</keyword>
<dbReference type="OrthoDB" id="2112719at2"/>
<gene>
    <name evidence="1" type="ordered locus">TherJR_2132</name>
</gene>